<dbReference type="SUPFAM" id="SSF50370">
    <property type="entry name" value="Ricin B-like lectins"/>
    <property type="match status" value="1"/>
</dbReference>
<dbReference type="InterPro" id="IPR035992">
    <property type="entry name" value="Ricin_B-like_lectins"/>
</dbReference>
<dbReference type="VEuPathDB" id="FungiDB:PC9H_002912"/>
<dbReference type="GeneID" id="59372730"/>
<evidence type="ECO:0000313" key="4">
    <source>
        <dbReference type="Proteomes" id="UP000623687"/>
    </source>
</evidence>
<dbReference type="EMBL" id="JACETU010000002">
    <property type="protein sequence ID" value="KAF7436086.1"/>
    <property type="molecule type" value="Genomic_DNA"/>
</dbReference>
<dbReference type="PROSITE" id="PS50231">
    <property type="entry name" value="RICIN_B_LECTIN"/>
    <property type="match status" value="1"/>
</dbReference>
<protein>
    <recommendedName>
        <fullName evidence="2">Ricin B lectin domain-containing protein</fullName>
    </recommendedName>
</protein>
<accession>A0A8H7DXH7</accession>
<dbReference type="Pfam" id="PF00652">
    <property type="entry name" value="Ricin_B_lectin"/>
    <property type="match status" value="1"/>
</dbReference>
<comment type="caution">
    <text evidence="3">The sequence shown here is derived from an EMBL/GenBank/DDBJ whole genome shotgun (WGS) entry which is preliminary data.</text>
</comment>
<feature type="signal peptide" evidence="1">
    <location>
        <begin position="1"/>
        <end position="30"/>
    </location>
</feature>
<name>A0A8H7DXH7_PLEOS</name>
<dbReference type="CDD" id="cd00161">
    <property type="entry name" value="beta-trefoil_Ricin-like"/>
    <property type="match status" value="1"/>
</dbReference>
<dbReference type="Proteomes" id="UP000623687">
    <property type="component" value="Unassembled WGS sequence"/>
</dbReference>
<gene>
    <name evidence="3" type="ORF">PC9H_002912</name>
</gene>
<dbReference type="RefSeq" id="XP_036633985.1">
    <property type="nucleotide sequence ID" value="XM_036772512.1"/>
</dbReference>
<reference evidence="3" key="1">
    <citation type="submission" date="2019-07" db="EMBL/GenBank/DDBJ databases">
        <authorList>
            <person name="Palmer J.M."/>
        </authorList>
    </citation>
    <scope>NUCLEOTIDE SEQUENCE</scope>
    <source>
        <strain evidence="3">PC9</strain>
    </source>
</reference>
<keyword evidence="1" id="KW-0732">Signal</keyword>
<evidence type="ECO:0000313" key="3">
    <source>
        <dbReference type="EMBL" id="KAF7436086.1"/>
    </source>
</evidence>
<organism evidence="3 4">
    <name type="scientific">Pleurotus ostreatus</name>
    <name type="common">Oyster mushroom</name>
    <name type="synonym">White-rot fungus</name>
    <dbReference type="NCBI Taxonomy" id="5322"/>
    <lineage>
        <taxon>Eukaryota</taxon>
        <taxon>Fungi</taxon>
        <taxon>Dikarya</taxon>
        <taxon>Basidiomycota</taxon>
        <taxon>Agaricomycotina</taxon>
        <taxon>Agaricomycetes</taxon>
        <taxon>Agaricomycetidae</taxon>
        <taxon>Agaricales</taxon>
        <taxon>Pleurotineae</taxon>
        <taxon>Pleurotaceae</taxon>
        <taxon>Pleurotus</taxon>
    </lineage>
</organism>
<sequence>MHISSCLAPPAFAMHIRFALTLAMIPILSAMPSRHPFLDTTPTPTVPKFSTVHPDNNYSKCLDVRGGVQENGTLVQLHDCNGSKAQKWVVSPGGTMIRLRDTDFCLDVGDELFDADVRLRMCSEGQISQAWYYSPSEQLVSLSKGRCVEYSNSYTSGSPVRLMDCLDDYLYQVWVAA</sequence>
<dbReference type="InterPro" id="IPR000772">
    <property type="entry name" value="Ricin_B_lectin"/>
</dbReference>
<dbReference type="SMR" id="A0A8H7DXH7"/>
<dbReference type="SMART" id="SM00458">
    <property type="entry name" value="RICIN"/>
    <property type="match status" value="1"/>
</dbReference>
<feature type="chain" id="PRO_5034278175" description="Ricin B lectin domain-containing protein" evidence="1">
    <location>
        <begin position="31"/>
        <end position="177"/>
    </location>
</feature>
<dbReference type="Gene3D" id="2.80.10.50">
    <property type="match status" value="1"/>
</dbReference>
<dbReference type="OrthoDB" id="6770063at2759"/>
<feature type="domain" description="Ricin B lectin" evidence="2">
    <location>
        <begin position="46"/>
        <end position="177"/>
    </location>
</feature>
<evidence type="ECO:0000259" key="2">
    <source>
        <dbReference type="SMART" id="SM00458"/>
    </source>
</evidence>
<evidence type="ECO:0000256" key="1">
    <source>
        <dbReference type="SAM" id="SignalP"/>
    </source>
</evidence>
<dbReference type="AlphaFoldDB" id="A0A8H7DXH7"/>
<proteinExistence type="predicted"/>
<keyword evidence="4" id="KW-1185">Reference proteome</keyword>